<dbReference type="Proteomes" id="UP000324479">
    <property type="component" value="Unassembled WGS sequence"/>
</dbReference>
<dbReference type="Pfam" id="PF03929">
    <property type="entry name" value="PepSY_TM"/>
    <property type="match status" value="1"/>
</dbReference>
<evidence type="ECO:0008006" key="5">
    <source>
        <dbReference type="Google" id="ProtNLM"/>
    </source>
</evidence>
<dbReference type="AlphaFoldDB" id="A0A5M6D6Q1"/>
<feature type="transmembrane region" description="Helical" evidence="2">
    <location>
        <begin position="343"/>
        <end position="368"/>
    </location>
</feature>
<comment type="caution">
    <text evidence="3">The sequence shown here is derived from an EMBL/GenBank/DDBJ whole genome shotgun (WGS) entry which is preliminary data.</text>
</comment>
<feature type="region of interest" description="Disordered" evidence="1">
    <location>
        <begin position="16"/>
        <end position="97"/>
    </location>
</feature>
<feature type="compositionally biased region" description="Basic residues" evidence="1">
    <location>
        <begin position="87"/>
        <end position="96"/>
    </location>
</feature>
<gene>
    <name evidence="3" type="ORF">FYK55_13045</name>
</gene>
<feature type="transmembrane region" description="Helical" evidence="2">
    <location>
        <begin position="111"/>
        <end position="133"/>
    </location>
</feature>
<evidence type="ECO:0000256" key="1">
    <source>
        <dbReference type="SAM" id="MobiDB-lite"/>
    </source>
</evidence>
<keyword evidence="2" id="KW-0472">Membrane</keyword>
<name>A0A5M6D6Q1_9BACT</name>
<evidence type="ECO:0000256" key="2">
    <source>
        <dbReference type="SAM" id="Phobius"/>
    </source>
</evidence>
<keyword evidence="2" id="KW-0812">Transmembrane</keyword>
<feature type="region of interest" description="Disordered" evidence="1">
    <location>
        <begin position="402"/>
        <end position="450"/>
    </location>
</feature>
<keyword evidence="2" id="KW-1133">Transmembrane helix</keyword>
<dbReference type="InterPro" id="IPR005625">
    <property type="entry name" value="PepSY-ass_TM"/>
</dbReference>
<feature type="compositionally biased region" description="Low complexity" evidence="1">
    <location>
        <begin position="63"/>
        <end position="82"/>
    </location>
</feature>
<dbReference type="EMBL" id="VWOX01000006">
    <property type="protein sequence ID" value="KAA5543198.1"/>
    <property type="molecule type" value="Genomic_DNA"/>
</dbReference>
<feature type="compositionally biased region" description="Gly residues" evidence="1">
    <location>
        <begin position="404"/>
        <end position="428"/>
    </location>
</feature>
<organism evidence="3 4">
    <name type="scientific">Roseiconus nitratireducens</name>
    <dbReference type="NCBI Taxonomy" id="2605748"/>
    <lineage>
        <taxon>Bacteria</taxon>
        <taxon>Pseudomonadati</taxon>
        <taxon>Planctomycetota</taxon>
        <taxon>Planctomycetia</taxon>
        <taxon>Pirellulales</taxon>
        <taxon>Pirellulaceae</taxon>
        <taxon>Roseiconus</taxon>
    </lineage>
</organism>
<reference evidence="3 4" key="1">
    <citation type="submission" date="2019-08" db="EMBL/GenBank/DDBJ databases">
        <authorList>
            <person name="Dhanesh K."/>
            <person name="Kumar G."/>
            <person name="Sasikala C."/>
            <person name="Venkata Ramana C."/>
        </authorList>
    </citation>
    <scope>NUCLEOTIDE SEQUENCE [LARGE SCALE GENOMIC DNA]</scope>
    <source>
        <strain evidence="3 4">JC645</strain>
    </source>
</reference>
<protein>
    <recommendedName>
        <fullName evidence="5">PepSY domain-containing protein</fullName>
    </recommendedName>
</protein>
<keyword evidence="4" id="KW-1185">Reference proteome</keyword>
<evidence type="ECO:0000313" key="3">
    <source>
        <dbReference type="EMBL" id="KAA5543198.1"/>
    </source>
</evidence>
<proteinExistence type="predicted"/>
<evidence type="ECO:0000313" key="4">
    <source>
        <dbReference type="Proteomes" id="UP000324479"/>
    </source>
</evidence>
<feature type="transmembrane region" description="Helical" evidence="2">
    <location>
        <begin position="375"/>
        <end position="393"/>
    </location>
</feature>
<accession>A0A5M6D6Q1</accession>
<sequence>MLVPVDFGCSVAIDRTRHRPGRADSAFPTLPTPQPSPGTGGFPPEAKMTTVLDVATERDPMEPSQSDQSQSDQPQSGQPTDSATPASKRKPKRKTLAGKMGRSALMLVRRVHLYSGIFMFPFVLLYGFTGWFFNHPRLFTGDRVVSFHAAELDDPTLSRLPSPRQAAEAVVEEMNFESLMAQGPVIDLKSDRSPRYTGFLTYTVRADDASHEVSINPITGDGEVRTTVIDAEEASEPERKSNPLDVVSRIDLESNALLDVQRQVPKILEQLGLSSGEAVSGRRSANLEFAAEAEGVPCLVTYDLASGRIASVREDERPELNGKSFLQRLHLARTYSPGFDVRWVWALLVDAMFVSMVFWGVSGLMMWWQVKRTRLVGGGVLLASVVFATLMAFNMHDSLTASSGGRGGHGHGGGPGGGRGGRGFGGRGNHANVEETPSIARPSVASNRRP</sequence>